<keyword evidence="5" id="KW-0325">Glycoprotein</keyword>
<dbReference type="Gene3D" id="2.10.25.10">
    <property type="entry name" value="Laminin"/>
    <property type="match status" value="1"/>
</dbReference>
<feature type="domain" description="EGF-like" evidence="7">
    <location>
        <begin position="35"/>
        <end position="73"/>
    </location>
</feature>
<keyword evidence="2 6" id="KW-0245">EGF-like domain</keyword>
<reference evidence="8" key="5">
    <citation type="submission" date="2025-09" db="UniProtKB">
        <authorList>
            <consortium name="Ensembl"/>
        </authorList>
    </citation>
    <scope>IDENTIFICATION</scope>
</reference>
<reference evidence="9" key="2">
    <citation type="journal article" date="2007" name="PLoS Biol.">
        <title>Survey sequencing and comparative analysis of the elephant shark (Callorhinchus milii) genome.</title>
        <authorList>
            <person name="Venkatesh B."/>
            <person name="Kirkness E.F."/>
            <person name="Loh Y.H."/>
            <person name="Halpern A.L."/>
            <person name="Lee A.P."/>
            <person name="Johnson J."/>
            <person name="Dandona N."/>
            <person name="Viswanathan L.D."/>
            <person name="Tay A."/>
            <person name="Venter J.C."/>
            <person name="Strausberg R.L."/>
            <person name="Brenner S."/>
        </authorList>
    </citation>
    <scope>NUCLEOTIDE SEQUENCE [LARGE SCALE GENOMIC DNA]</scope>
</reference>
<organism evidence="8 9">
    <name type="scientific">Callorhinchus milii</name>
    <name type="common">Ghost shark</name>
    <dbReference type="NCBI Taxonomy" id="7868"/>
    <lineage>
        <taxon>Eukaryota</taxon>
        <taxon>Metazoa</taxon>
        <taxon>Chordata</taxon>
        <taxon>Craniata</taxon>
        <taxon>Vertebrata</taxon>
        <taxon>Chondrichthyes</taxon>
        <taxon>Holocephali</taxon>
        <taxon>Chimaeriformes</taxon>
        <taxon>Callorhinchidae</taxon>
        <taxon>Callorhinchus</taxon>
    </lineage>
</organism>
<evidence type="ECO:0000256" key="2">
    <source>
        <dbReference type="ARBA" id="ARBA00022536"/>
    </source>
</evidence>
<reference evidence="9" key="1">
    <citation type="journal article" date="2006" name="Science">
        <title>Ancient noncoding elements conserved in the human genome.</title>
        <authorList>
            <person name="Venkatesh B."/>
            <person name="Kirkness E.F."/>
            <person name="Loh Y.H."/>
            <person name="Halpern A.L."/>
            <person name="Lee A.P."/>
            <person name="Johnson J."/>
            <person name="Dandona N."/>
            <person name="Viswanathan L.D."/>
            <person name="Tay A."/>
            <person name="Venter J.C."/>
            <person name="Strausberg R.L."/>
            <person name="Brenner S."/>
        </authorList>
    </citation>
    <scope>NUCLEOTIDE SEQUENCE [LARGE SCALE GENOMIC DNA]</scope>
</reference>
<evidence type="ECO:0000313" key="9">
    <source>
        <dbReference type="Proteomes" id="UP000314986"/>
    </source>
</evidence>
<reference evidence="9" key="3">
    <citation type="journal article" date="2014" name="Nature">
        <title>Elephant shark genome provides unique insights into gnathostome evolution.</title>
        <authorList>
            <consortium name="International Elephant Shark Genome Sequencing Consortium"/>
            <person name="Venkatesh B."/>
            <person name="Lee A.P."/>
            <person name="Ravi V."/>
            <person name="Maurya A.K."/>
            <person name="Lian M.M."/>
            <person name="Swann J.B."/>
            <person name="Ohta Y."/>
            <person name="Flajnik M.F."/>
            <person name="Sutoh Y."/>
            <person name="Kasahara M."/>
            <person name="Hoon S."/>
            <person name="Gangu V."/>
            <person name="Roy S.W."/>
            <person name="Irimia M."/>
            <person name="Korzh V."/>
            <person name="Kondrychyn I."/>
            <person name="Lim Z.W."/>
            <person name="Tay B.H."/>
            <person name="Tohari S."/>
            <person name="Kong K.W."/>
            <person name="Ho S."/>
            <person name="Lorente-Galdos B."/>
            <person name="Quilez J."/>
            <person name="Marques-Bonet T."/>
            <person name="Raney B.J."/>
            <person name="Ingham P.W."/>
            <person name="Tay A."/>
            <person name="Hillier L.W."/>
            <person name="Minx P."/>
            <person name="Boehm T."/>
            <person name="Wilson R.K."/>
            <person name="Brenner S."/>
            <person name="Warren W.C."/>
        </authorList>
    </citation>
    <scope>NUCLEOTIDE SEQUENCE [LARGE SCALE GENOMIC DNA]</scope>
</reference>
<keyword evidence="3" id="KW-0472">Membrane</keyword>
<dbReference type="SUPFAM" id="SSF57196">
    <property type="entry name" value="EGF/Laminin"/>
    <property type="match status" value="1"/>
</dbReference>
<evidence type="ECO:0000256" key="1">
    <source>
        <dbReference type="ARBA" id="ARBA00004370"/>
    </source>
</evidence>
<dbReference type="InterPro" id="IPR000742">
    <property type="entry name" value="EGF"/>
</dbReference>
<reference evidence="8" key="4">
    <citation type="submission" date="2025-08" db="UniProtKB">
        <authorList>
            <consortium name="Ensembl"/>
        </authorList>
    </citation>
    <scope>IDENTIFICATION</scope>
</reference>
<dbReference type="PROSITE" id="PS01186">
    <property type="entry name" value="EGF_2"/>
    <property type="match status" value="1"/>
</dbReference>
<dbReference type="InterPro" id="IPR024731">
    <property type="entry name" value="NELL2-like_EGF"/>
</dbReference>
<evidence type="ECO:0000256" key="3">
    <source>
        <dbReference type="ARBA" id="ARBA00023136"/>
    </source>
</evidence>
<keyword evidence="4 6" id="KW-1015">Disulfide bond</keyword>
<dbReference type="InParanoid" id="A0A4W3ID47"/>
<dbReference type="AlphaFoldDB" id="A0A4W3ID47"/>
<dbReference type="GeneTree" id="ENSGT00940000157928"/>
<dbReference type="PANTHER" id="PTHR24038">
    <property type="entry name" value="STABILIN"/>
    <property type="match status" value="1"/>
</dbReference>
<feature type="disulfide bond" evidence="6">
    <location>
        <begin position="63"/>
        <end position="72"/>
    </location>
</feature>
<dbReference type="STRING" id="7868.ENSCMIP00000018769"/>
<dbReference type="GO" id="GO:0016020">
    <property type="term" value="C:membrane"/>
    <property type="evidence" value="ECO:0007669"/>
    <property type="project" value="UniProtKB-SubCell"/>
</dbReference>
<protein>
    <recommendedName>
        <fullName evidence="7">EGF-like domain-containing protein</fullName>
    </recommendedName>
</protein>
<dbReference type="SMART" id="SM00181">
    <property type="entry name" value="EGF"/>
    <property type="match status" value="2"/>
</dbReference>
<dbReference type="PROSITE" id="PS50026">
    <property type="entry name" value="EGF_3"/>
    <property type="match status" value="1"/>
</dbReference>
<proteinExistence type="predicted"/>
<name>A0A4W3ID47_CALMI</name>
<dbReference type="Pfam" id="PF12947">
    <property type="entry name" value="EGF_3"/>
    <property type="match status" value="1"/>
</dbReference>
<dbReference type="PANTHER" id="PTHR24038:SF11">
    <property type="entry name" value="INTEGRIN BETA-LIKE PROTEIN E"/>
    <property type="match status" value="1"/>
</dbReference>
<comment type="caution">
    <text evidence="6">Lacks conserved residue(s) required for the propagation of feature annotation.</text>
</comment>
<evidence type="ECO:0000313" key="8">
    <source>
        <dbReference type="Ensembl" id="ENSCMIP00000018769.1"/>
    </source>
</evidence>
<keyword evidence="9" id="KW-1185">Reference proteome</keyword>
<comment type="subcellular location">
    <subcellularLocation>
        <location evidence="1">Membrane</location>
    </subcellularLocation>
</comment>
<dbReference type="Proteomes" id="UP000314986">
    <property type="component" value="Unassembled WGS sequence"/>
</dbReference>
<evidence type="ECO:0000259" key="7">
    <source>
        <dbReference type="PROSITE" id="PS50026"/>
    </source>
</evidence>
<dbReference type="Ensembl" id="ENSCMIT00000019123.1">
    <property type="protein sequence ID" value="ENSCMIP00000018769.1"/>
    <property type="gene ID" value="ENSCMIG00000008813.1"/>
</dbReference>
<evidence type="ECO:0000256" key="4">
    <source>
        <dbReference type="ARBA" id="ARBA00023157"/>
    </source>
</evidence>
<sequence length="185" mass="19820">MGGGERVTQKGCRHLCVKTLNQFECCKQYWGPTCQNCPGGPDNSCNRHGICLDGITGNGRCVCEARYKGFACEECVDETASGPDCVPAACEGPNCPNRTVCVTGEKRQECQERCGPGVCDRNAECELFGEGHRCTCRRGFLGDGSVCLPLNPCSVNNGGCPQNSTTCQFDGQNQAQYHSVKASLC</sequence>
<evidence type="ECO:0000256" key="5">
    <source>
        <dbReference type="ARBA" id="ARBA00023180"/>
    </source>
</evidence>
<dbReference type="PROSITE" id="PS00022">
    <property type="entry name" value="EGF_1"/>
    <property type="match status" value="1"/>
</dbReference>
<evidence type="ECO:0000256" key="6">
    <source>
        <dbReference type="PROSITE-ProRule" id="PRU00076"/>
    </source>
</evidence>
<accession>A0A4W3ID47</accession>
<dbReference type="OMA" id="CEARYKG"/>